<evidence type="ECO:0000313" key="1">
    <source>
        <dbReference type="EMBL" id="KKS36325.1"/>
    </source>
</evidence>
<protein>
    <submittedName>
        <fullName evidence="1">Uncharacterized protein</fullName>
    </submittedName>
</protein>
<accession>A0A0G0YHW0</accession>
<name>A0A0G0YHW0_UNCKA</name>
<evidence type="ECO:0000313" key="2">
    <source>
        <dbReference type="Proteomes" id="UP000033847"/>
    </source>
</evidence>
<comment type="caution">
    <text evidence="1">The sequence shown here is derived from an EMBL/GenBank/DDBJ whole genome shotgun (WGS) entry which is preliminary data.</text>
</comment>
<gene>
    <name evidence="1" type="ORF">UV00_C0027G0011</name>
</gene>
<proteinExistence type="predicted"/>
<dbReference type="EMBL" id="LCCU01000027">
    <property type="protein sequence ID" value="KKS36325.1"/>
    <property type="molecule type" value="Genomic_DNA"/>
</dbReference>
<organism evidence="1 2">
    <name type="scientific">candidate division WWE3 bacterium GW2011_GWF1_42_14</name>
    <dbReference type="NCBI Taxonomy" id="1619138"/>
    <lineage>
        <taxon>Bacteria</taxon>
        <taxon>Katanobacteria</taxon>
    </lineage>
</organism>
<dbReference type="Proteomes" id="UP000033847">
    <property type="component" value="Unassembled WGS sequence"/>
</dbReference>
<sequence length="212" mass="24909">MLESQTVLTTDMVHLLLFKGNCLRIVQRRLTILSTPPHAKINRDRLRLGEPYHYYLDRRPGQLEHVLGVSWVFTWINTTLSNMEKLHCFDREIKDYKTIRPDAFVGINNLWQDAMYFYFVEMDIGKSGNDFSKKVKKYNDLFGSGAYMNQWWVPLSKRFPAIIVVTTGRVKSIKEKIDKENVHNLEFRVYSLDQIKEECLNGRSSKGGIRTR</sequence>
<dbReference type="AlphaFoldDB" id="A0A0G0YHW0"/>
<reference evidence="1 2" key="1">
    <citation type="journal article" date="2015" name="Nature">
        <title>rRNA introns, odd ribosomes, and small enigmatic genomes across a large radiation of phyla.</title>
        <authorList>
            <person name="Brown C.T."/>
            <person name="Hug L.A."/>
            <person name="Thomas B.C."/>
            <person name="Sharon I."/>
            <person name="Castelle C.J."/>
            <person name="Singh A."/>
            <person name="Wilkins M.J."/>
            <person name="Williams K.H."/>
            <person name="Banfield J.F."/>
        </authorList>
    </citation>
    <scope>NUCLEOTIDE SEQUENCE [LARGE SCALE GENOMIC DNA]</scope>
</reference>